<keyword evidence="7" id="KW-1185">Reference proteome</keyword>
<feature type="chain" id="PRO_5040997010" evidence="5">
    <location>
        <begin position="21"/>
        <end position="584"/>
    </location>
</feature>
<dbReference type="PROSITE" id="PS51257">
    <property type="entry name" value="PROKAR_LIPOPROTEIN"/>
    <property type="match status" value="1"/>
</dbReference>
<evidence type="ECO:0000256" key="5">
    <source>
        <dbReference type="SAM" id="SignalP"/>
    </source>
</evidence>
<dbReference type="Gene3D" id="1.25.40.10">
    <property type="entry name" value="Tetratricopeptide repeat domain"/>
    <property type="match status" value="3"/>
</dbReference>
<dbReference type="PANTHER" id="PTHR44858">
    <property type="entry name" value="TETRATRICOPEPTIDE REPEAT PROTEIN 6"/>
    <property type="match status" value="1"/>
</dbReference>
<evidence type="ECO:0000256" key="4">
    <source>
        <dbReference type="SAM" id="MobiDB-lite"/>
    </source>
</evidence>
<name>A0A9X2I1R8_9GAMM</name>
<dbReference type="SUPFAM" id="SSF48452">
    <property type="entry name" value="TPR-like"/>
    <property type="match status" value="2"/>
</dbReference>
<dbReference type="Pfam" id="PF13424">
    <property type="entry name" value="TPR_12"/>
    <property type="match status" value="1"/>
</dbReference>
<dbReference type="SMART" id="SM00028">
    <property type="entry name" value="TPR"/>
    <property type="match status" value="8"/>
</dbReference>
<dbReference type="Pfam" id="PF13176">
    <property type="entry name" value="TPR_7"/>
    <property type="match status" value="1"/>
</dbReference>
<dbReference type="PANTHER" id="PTHR44858:SF1">
    <property type="entry name" value="UDP-N-ACETYLGLUCOSAMINE--PEPTIDE N-ACETYLGLUCOSAMINYLTRANSFERASE SPINDLY-RELATED"/>
    <property type="match status" value="1"/>
</dbReference>
<reference evidence="6" key="2">
    <citation type="submission" date="2023-01" db="EMBL/GenBank/DDBJ databases">
        <title>Gilvimarinus xylanilyticus HB14 isolated from Caulerpa lentillifera aquaculture base in Hainan, China.</title>
        <authorList>
            <person name="Zhang Y.-J."/>
        </authorList>
    </citation>
    <scope>NUCLEOTIDE SEQUENCE</scope>
    <source>
        <strain evidence="6">HB14</strain>
    </source>
</reference>
<accession>A0A9X2I1R8</accession>
<dbReference type="GO" id="GO:0009279">
    <property type="term" value="C:cell outer membrane"/>
    <property type="evidence" value="ECO:0007669"/>
    <property type="project" value="TreeGrafter"/>
</dbReference>
<keyword evidence="2 3" id="KW-0802">TPR repeat</keyword>
<feature type="compositionally biased region" description="Low complexity" evidence="4">
    <location>
        <begin position="27"/>
        <end position="37"/>
    </location>
</feature>
<feature type="repeat" description="TPR" evidence="3">
    <location>
        <begin position="500"/>
        <end position="533"/>
    </location>
</feature>
<evidence type="ECO:0000313" key="7">
    <source>
        <dbReference type="Proteomes" id="UP001139319"/>
    </source>
</evidence>
<keyword evidence="1" id="KW-0677">Repeat</keyword>
<feature type="compositionally biased region" description="Pro residues" evidence="4">
    <location>
        <begin position="38"/>
        <end position="49"/>
    </location>
</feature>
<feature type="region of interest" description="Disordered" evidence="4">
    <location>
        <begin position="26"/>
        <end position="49"/>
    </location>
</feature>
<dbReference type="InterPro" id="IPR011717">
    <property type="entry name" value="TPR-4"/>
</dbReference>
<dbReference type="Pfam" id="PF07721">
    <property type="entry name" value="TPR_4"/>
    <property type="match status" value="1"/>
</dbReference>
<dbReference type="Pfam" id="PF13432">
    <property type="entry name" value="TPR_16"/>
    <property type="match status" value="2"/>
</dbReference>
<dbReference type="Proteomes" id="UP001139319">
    <property type="component" value="Unassembled WGS sequence"/>
</dbReference>
<feature type="signal peptide" evidence="5">
    <location>
        <begin position="1"/>
        <end position="20"/>
    </location>
</feature>
<dbReference type="InterPro" id="IPR011990">
    <property type="entry name" value="TPR-like_helical_dom_sf"/>
</dbReference>
<evidence type="ECO:0000256" key="1">
    <source>
        <dbReference type="ARBA" id="ARBA00022737"/>
    </source>
</evidence>
<evidence type="ECO:0000256" key="3">
    <source>
        <dbReference type="PROSITE-ProRule" id="PRU00339"/>
    </source>
</evidence>
<dbReference type="InterPro" id="IPR019734">
    <property type="entry name" value="TPR_rpt"/>
</dbReference>
<dbReference type="GO" id="GO:0046813">
    <property type="term" value="P:receptor-mediated virion attachment to host cell"/>
    <property type="evidence" value="ECO:0007669"/>
    <property type="project" value="TreeGrafter"/>
</dbReference>
<dbReference type="GO" id="GO:0042802">
    <property type="term" value="F:identical protein binding"/>
    <property type="evidence" value="ECO:0007669"/>
    <property type="project" value="InterPro"/>
</dbReference>
<comment type="caution">
    <text evidence="6">The sequence shown here is derived from an EMBL/GenBank/DDBJ whole genome shotgun (WGS) entry which is preliminary data.</text>
</comment>
<dbReference type="InterPro" id="IPR050498">
    <property type="entry name" value="Ycf3"/>
</dbReference>
<dbReference type="Pfam" id="PF14559">
    <property type="entry name" value="TPR_19"/>
    <property type="match status" value="1"/>
</dbReference>
<proteinExistence type="predicted"/>
<dbReference type="AlphaFoldDB" id="A0A9X2I1R8"/>
<organism evidence="6 7">
    <name type="scientific">Gilvimarinus xylanilyticus</name>
    <dbReference type="NCBI Taxonomy" id="2944139"/>
    <lineage>
        <taxon>Bacteria</taxon>
        <taxon>Pseudomonadati</taxon>
        <taxon>Pseudomonadota</taxon>
        <taxon>Gammaproteobacteria</taxon>
        <taxon>Cellvibrionales</taxon>
        <taxon>Cellvibrionaceae</taxon>
        <taxon>Gilvimarinus</taxon>
    </lineage>
</organism>
<dbReference type="PROSITE" id="PS50005">
    <property type="entry name" value="TPR"/>
    <property type="match status" value="1"/>
</dbReference>
<sequence>MKAVQNAASVLVLASLFGCATQPDSTPAAPIAAQAEPQPAPVEPEPVPARPFSSDTLYALLSAEVAGSRGRFDVALANYLQQAEQTGDPQVAERAYMIARYVDDQDAIVQAAQLWADAEPDNQDAQATAILALVDANRLLEAFAAAESADTRDNGALLQSIAAHGDQVTDTQRETLLNQYLELRQRDPDNVALMVGTGLLLQQQGRPDEALTLAEQAREQEPDNTHALVLNSGLLHELGRGEEALALVSEELKRRPDNNRIRLQYARLLTFSDLDAAQRQFQILADASPGDPKLQRALALIATERGDLETAENAYYALLDLNQSTDEAHFFLAELAEQNQQWDEALRHYQQVEPSENFYSATARIYAIYLQQGQPASAANHYRKLLTFADEFGENGTAITLIYSQQLTAAGLVDEALAALTQALADDPENHDLLYARAMLYDQLDELALAEADLRTIIEYDPNHAGALNALGYILTEKSDRYAEAYDYIKRALELQPDDPATIDSMGWVQYRLGNLEIALRYLNRAMNLYPDHEIAAHLGEVLWVSGEQDQARQIWREGLEIQPQSSYINETLERLQVEPQPGE</sequence>
<keyword evidence="5" id="KW-0732">Signal</keyword>
<evidence type="ECO:0000256" key="2">
    <source>
        <dbReference type="ARBA" id="ARBA00022803"/>
    </source>
</evidence>
<dbReference type="EMBL" id="JAMFTH010000001">
    <property type="protein sequence ID" value="MCP8899108.1"/>
    <property type="molecule type" value="Genomic_DNA"/>
</dbReference>
<dbReference type="RefSeq" id="WP_253967365.1">
    <property type="nucleotide sequence ID" value="NZ_JAMFTH010000001.1"/>
</dbReference>
<gene>
    <name evidence="6" type="ORF">M6D89_07330</name>
</gene>
<reference evidence="6" key="1">
    <citation type="submission" date="2022-05" db="EMBL/GenBank/DDBJ databases">
        <authorList>
            <person name="Sun H.-N."/>
        </authorList>
    </citation>
    <scope>NUCLEOTIDE SEQUENCE</scope>
    <source>
        <strain evidence="6">HB14</strain>
    </source>
</reference>
<evidence type="ECO:0000313" key="6">
    <source>
        <dbReference type="EMBL" id="MCP8899108.1"/>
    </source>
</evidence>
<protein>
    <submittedName>
        <fullName evidence="6">Tetratricopeptide repeat protein</fullName>
    </submittedName>
</protein>